<protein>
    <submittedName>
        <fullName evidence="3">Gfo/Idh/MocA family oxidoreductase</fullName>
    </submittedName>
</protein>
<evidence type="ECO:0000313" key="4">
    <source>
        <dbReference type="Proteomes" id="UP000323994"/>
    </source>
</evidence>
<dbReference type="InterPro" id="IPR036291">
    <property type="entry name" value="NAD(P)-bd_dom_sf"/>
</dbReference>
<dbReference type="InterPro" id="IPR000683">
    <property type="entry name" value="Gfo/Idh/MocA-like_OxRdtase_N"/>
</dbReference>
<reference evidence="3 4" key="1">
    <citation type="submission" date="2019-05" db="EMBL/GenBank/DDBJ databases">
        <authorList>
            <person name="Qu J.-H."/>
        </authorList>
    </citation>
    <scope>NUCLEOTIDE SEQUENCE [LARGE SCALE GENOMIC DNA]</scope>
    <source>
        <strain evidence="3 4">NS28</strain>
    </source>
</reference>
<proteinExistence type="predicted"/>
<dbReference type="PROSITE" id="PS51318">
    <property type="entry name" value="TAT"/>
    <property type="match status" value="1"/>
</dbReference>
<dbReference type="InterPro" id="IPR055170">
    <property type="entry name" value="GFO_IDH_MocA-like_dom"/>
</dbReference>
<dbReference type="PANTHER" id="PTHR43818">
    <property type="entry name" value="BCDNA.GH03377"/>
    <property type="match status" value="1"/>
</dbReference>
<keyword evidence="4" id="KW-1185">Reference proteome</keyword>
<dbReference type="Pfam" id="PF01408">
    <property type="entry name" value="GFO_IDH_MocA"/>
    <property type="match status" value="1"/>
</dbReference>
<evidence type="ECO:0000259" key="2">
    <source>
        <dbReference type="Pfam" id="PF22725"/>
    </source>
</evidence>
<evidence type="ECO:0000259" key="1">
    <source>
        <dbReference type="Pfam" id="PF01408"/>
    </source>
</evidence>
<dbReference type="PANTHER" id="PTHR43818:SF5">
    <property type="entry name" value="OXIDOREDUCTASE FAMILY PROTEIN"/>
    <property type="match status" value="1"/>
</dbReference>
<dbReference type="SUPFAM" id="SSF55347">
    <property type="entry name" value="Glyceraldehyde-3-phosphate dehydrogenase-like, C-terminal domain"/>
    <property type="match status" value="1"/>
</dbReference>
<dbReference type="InterPro" id="IPR050463">
    <property type="entry name" value="Gfo/Idh/MocA_oxidrdct_glycsds"/>
</dbReference>
<dbReference type="GO" id="GO:0000166">
    <property type="term" value="F:nucleotide binding"/>
    <property type="evidence" value="ECO:0007669"/>
    <property type="project" value="InterPro"/>
</dbReference>
<dbReference type="InterPro" id="IPR006311">
    <property type="entry name" value="TAT_signal"/>
</dbReference>
<dbReference type="OrthoDB" id="127583at2"/>
<dbReference type="AlphaFoldDB" id="A0A5M8R224"/>
<evidence type="ECO:0000313" key="3">
    <source>
        <dbReference type="EMBL" id="KAA6440232.1"/>
    </source>
</evidence>
<dbReference type="Pfam" id="PF22725">
    <property type="entry name" value="GFO_IDH_MocA_C3"/>
    <property type="match status" value="1"/>
</dbReference>
<dbReference type="Gene3D" id="3.40.50.720">
    <property type="entry name" value="NAD(P)-binding Rossmann-like Domain"/>
    <property type="match status" value="1"/>
</dbReference>
<dbReference type="Gene3D" id="3.30.360.10">
    <property type="entry name" value="Dihydrodipicolinate Reductase, domain 2"/>
    <property type="match status" value="1"/>
</dbReference>
<organism evidence="3 4">
    <name type="scientific">Dyadobacter flavalbus</name>
    <dbReference type="NCBI Taxonomy" id="2579942"/>
    <lineage>
        <taxon>Bacteria</taxon>
        <taxon>Pseudomonadati</taxon>
        <taxon>Bacteroidota</taxon>
        <taxon>Cytophagia</taxon>
        <taxon>Cytophagales</taxon>
        <taxon>Spirosomataceae</taxon>
        <taxon>Dyadobacter</taxon>
    </lineage>
</organism>
<dbReference type="Proteomes" id="UP000323994">
    <property type="component" value="Unassembled WGS sequence"/>
</dbReference>
<feature type="domain" description="Gfo/Idh/MocA-like oxidoreductase N-terminal" evidence="1">
    <location>
        <begin position="37"/>
        <end position="176"/>
    </location>
</feature>
<sequence length="447" mass="49411">MEQNRRNFLKASGLIAGGALLTPLTGHGFNSSVDETIRVALIGCGGRGTGAAAQALSTNQNVQIVAMADAFKDRLDESYKNLTAKKYKNAAGTVVDTNTKVNVPDDRKFVGFDAFQKAIALKDVDVVILATPPGFRPSHFEEAVKNNKHIFMEKPVATDAPGIRKVLEVAEEAKKKKLNVVVGLQRHYQANYREAIKRIHDGAIGDIVGGQVYWVGSSPWMKERVAGQSEMEYQMRNWYYFNWLCGDHISEQHVHNIDVANWVKKGYPVQIQGTGGRQVRTGKAYGEIFDHHTLDLTYADGTVISSQCRQFEGTWNKVDEAFVGTKGRIDSFDGKKTALKDYKGGVIYQHDDKGDKNPYQVEHDELFAAIAKGEYKFADAENGAKSTMTAIMGRMATYSGKMIKWEEALNSDINLFPDKLAWDASPKILPGPDGLYPVAIPGKTQVI</sequence>
<comment type="caution">
    <text evidence="3">The sequence shown here is derived from an EMBL/GenBank/DDBJ whole genome shotgun (WGS) entry which is preliminary data.</text>
</comment>
<accession>A0A5M8R224</accession>
<dbReference type="InterPro" id="IPR019546">
    <property type="entry name" value="TAT_signal_bac_arc"/>
</dbReference>
<dbReference type="NCBIfam" id="TIGR01409">
    <property type="entry name" value="TAT_signal_seq"/>
    <property type="match status" value="1"/>
</dbReference>
<feature type="domain" description="GFO/IDH/MocA-like oxidoreductase" evidence="2">
    <location>
        <begin position="192"/>
        <end position="329"/>
    </location>
</feature>
<dbReference type="RefSeq" id="WP_139011250.1">
    <property type="nucleotide sequence ID" value="NZ_VBSN01000027.1"/>
</dbReference>
<name>A0A5M8R224_9BACT</name>
<gene>
    <name evidence="3" type="ORF">FEM33_06405</name>
</gene>
<dbReference type="SUPFAM" id="SSF51735">
    <property type="entry name" value="NAD(P)-binding Rossmann-fold domains"/>
    <property type="match status" value="1"/>
</dbReference>
<dbReference type="EMBL" id="VBSN01000027">
    <property type="protein sequence ID" value="KAA6440232.1"/>
    <property type="molecule type" value="Genomic_DNA"/>
</dbReference>